<evidence type="ECO:0000313" key="6">
    <source>
        <dbReference type="Proteomes" id="UP000006727"/>
    </source>
</evidence>
<dbReference type="EnsemblPlants" id="Pp3c6_3110V3.2">
    <property type="protein sequence ID" value="PAC:32976324.CDS.1"/>
    <property type="gene ID" value="Pp3c6_3110"/>
</dbReference>
<dbReference type="GO" id="GO:0051764">
    <property type="term" value="P:actin crosslink formation"/>
    <property type="evidence" value="ECO:0000318"/>
    <property type="project" value="GO_Central"/>
</dbReference>
<protein>
    <recommendedName>
        <fullName evidence="3">Calponin-homology (CH) domain-containing protein</fullName>
    </recommendedName>
</protein>
<proteinExistence type="predicted"/>
<reference evidence="5" key="3">
    <citation type="submission" date="2020-12" db="UniProtKB">
        <authorList>
            <consortium name="EnsemblPlants"/>
        </authorList>
    </citation>
    <scope>IDENTIFICATION</scope>
</reference>
<dbReference type="Gramene" id="Pp3c6_3110V3.5">
    <property type="protein sequence ID" value="PAC:32976327.CDS.1"/>
    <property type="gene ID" value="Pp3c6_3110"/>
</dbReference>
<dbReference type="Gramene" id="Pp3c6_3110V3.3">
    <property type="protein sequence ID" value="PAC:32976325.CDS.1"/>
    <property type="gene ID" value="Pp3c6_3110"/>
</dbReference>
<evidence type="ECO:0000313" key="5">
    <source>
        <dbReference type="EnsemblPlants" id="PAC:32976323.CDS.1"/>
    </source>
</evidence>
<dbReference type="RefSeq" id="XP_024377899.1">
    <property type="nucleotide sequence ID" value="XM_024522131.2"/>
</dbReference>
<gene>
    <name evidence="5" type="primary">LOC112283461</name>
    <name evidence="4" type="ORF">PHYPA_008430</name>
</gene>
<dbReference type="Gramene" id="Pp3c6_3110V3.2">
    <property type="protein sequence ID" value="PAC:32976324.CDS.1"/>
    <property type="gene ID" value="Pp3c6_3110"/>
</dbReference>
<dbReference type="GO" id="GO:0051015">
    <property type="term" value="F:actin filament binding"/>
    <property type="evidence" value="ECO:0000318"/>
    <property type="project" value="GO_Central"/>
</dbReference>
<evidence type="ECO:0000259" key="3">
    <source>
        <dbReference type="PROSITE" id="PS50021"/>
    </source>
</evidence>
<dbReference type="Proteomes" id="UP000006727">
    <property type="component" value="Chromosome 6"/>
</dbReference>
<feature type="region of interest" description="Disordered" evidence="1">
    <location>
        <begin position="184"/>
        <end position="222"/>
    </location>
</feature>
<feature type="transmembrane region" description="Helical" evidence="2">
    <location>
        <begin position="330"/>
        <end position="349"/>
    </location>
</feature>
<dbReference type="EnsemblPlants" id="Pp3c6_3110V3.7">
    <property type="protein sequence ID" value="PAC:32976329.CDS.1"/>
    <property type="gene ID" value="Pp3c6_3110"/>
</dbReference>
<dbReference type="EnsemblPlants" id="Pp3c6_3110V3.6">
    <property type="protein sequence ID" value="PAC:32976328.CDS.1"/>
    <property type="gene ID" value="Pp3c6_3110"/>
</dbReference>
<dbReference type="Gramene" id="Pp3c6_3110V3.4">
    <property type="protein sequence ID" value="PAC:32976326.CDS.1"/>
    <property type="gene ID" value="Pp3c6_3110"/>
</dbReference>
<dbReference type="CDD" id="cd00014">
    <property type="entry name" value="CH_SF"/>
    <property type="match status" value="1"/>
</dbReference>
<dbReference type="EnsemblPlants" id="Pp3c6_3110V3.3">
    <property type="protein sequence ID" value="PAC:32976325.CDS.1"/>
    <property type="gene ID" value="Pp3c6_3110"/>
</dbReference>
<evidence type="ECO:0000256" key="1">
    <source>
        <dbReference type="SAM" id="MobiDB-lite"/>
    </source>
</evidence>
<dbReference type="InterPro" id="IPR001715">
    <property type="entry name" value="CH_dom"/>
</dbReference>
<dbReference type="EnsemblPlants" id="Pp3c6_3110V3.4">
    <property type="protein sequence ID" value="PAC:32976326.CDS.1"/>
    <property type="gene ID" value="Pp3c6_3110"/>
</dbReference>
<reference evidence="4 6" key="1">
    <citation type="journal article" date="2008" name="Science">
        <title>The Physcomitrella genome reveals evolutionary insights into the conquest of land by plants.</title>
        <authorList>
            <person name="Rensing S."/>
            <person name="Lang D."/>
            <person name="Zimmer A."/>
            <person name="Terry A."/>
            <person name="Salamov A."/>
            <person name="Shapiro H."/>
            <person name="Nishiyama T."/>
            <person name="Perroud P.-F."/>
            <person name="Lindquist E."/>
            <person name="Kamisugi Y."/>
            <person name="Tanahashi T."/>
            <person name="Sakakibara K."/>
            <person name="Fujita T."/>
            <person name="Oishi K."/>
            <person name="Shin-I T."/>
            <person name="Kuroki Y."/>
            <person name="Toyoda A."/>
            <person name="Suzuki Y."/>
            <person name="Hashimoto A."/>
            <person name="Yamaguchi K."/>
            <person name="Sugano A."/>
            <person name="Kohara Y."/>
            <person name="Fujiyama A."/>
            <person name="Anterola A."/>
            <person name="Aoki S."/>
            <person name="Ashton N."/>
            <person name="Barbazuk W.B."/>
            <person name="Barker E."/>
            <person name="Bennetzen J."/>
            <person name="Bezanilla M."/>
            <person name="Blankenship R."/>
            <person name="Cho S.H."/>
            <person name="Dutcher S."/>
            <person name="Estelle M."/>
            <person name="Fawcett J.A."/>
            <person name="Gundlach H."/>
            <person name="Hanada K."/>
            <person name="Heyl A."/>
            <person name="Hicks K.A."/>
            <person name="Hugh J."/>
            <person name="Lohr M."/>
            <person name="Mayer K."/>
            <person name="Melkozernov A."/>
            <person name="Murata T."/>
            <person name="Nelson D."/>
            <person name="Pils B."/>
            <person name="Prigge M."/>
            <person name="Reiss B."/>
            <person name="Renner T."/>
            <person name="Rombauts S."/>
            <person name="Rushton P."/>
            <person name="Sanderfoot A."/>
            <person name="Schween G."/>
            <person name="Shiu S.-H."/>
            <person name="Stueber K."/>
            <person name="Theodoulou F.L."/>
            <person name="Tu H."/>
            <person name="Van de Peer Y."/>
            <person name="Verrier P.J."/>
            <person name="Waters E."/>
            <person name="Wood A."/>
            <person name="Yang L."/>
            <person name="Cove D."/>
            <person name="Cuming A."/>
            <person name="Hasebe M."/>
            <person name="Lucas S."/>
            <person name="Mishler D.B."/>
            <person name="Reski R."/>
            <person name="Grigoriev I."/>
            <person name="Quatrano R.S."/>
            <person name="Boore J.L."/>
        </authorList>
    </citation>
    <scope>NUCLEOTIDE SEQUENCE [LARGE SCALE GENOMIC DNA]</scope>
    <source>
        <strain evidence="5 6">cv. Gransden 2004</strain>
    </source>
</reference>
<dbReference type="PANTHER" id="PTHR46756">
    <property type="entry name" value="TRANSGELIN"/>
    <property type="match status" value="1"/>
</dbReference>
<dbReference type="EMBL" id="ABEU02000006">
    <property type="protein sequence ID" value="PNR52056.1"/>
    <property type="molecule type" value="Genomic_DNA"/>
</dbReference>
<evidence type="ECO:0000313" key="4">
    <source>
        <dbReference type="EMBL" id="PNR52056.1"/>
    </source>
</evidence>
<keyword evidence="2" id="KW-0812">Transmembrane</keyword>
<dbReference type="EnsemblPlants" id="Pp3c6_3110V3.8">
    <property type="protein sequence ID" value="PAC:32976330.CDS.1"/>
    <property type="gene ID" value="Pp3c6_3110"/>
</dbReference>
<dbReference type="Gramene" id="Pp3c6_3110V3.6">
    <property type="protein sequence ID" value="PAC:32976328.CDS.1"/>
    <property type="gene ID" value="Pp3c6_3110"/>
</dbReference>
<dbReference type="Gene3D" id="1.10.418.10">
    <property type="entry name" value="Calponin-like domain"/>
    <property type="match status" value="1"/>
</dbReference>
<feature type="domain" description="Calponin-homology (CH)" evidence="3">
    <location>
        <begin position="21"/>
        <end position="147"/>
    </location>
</feature>
<dbReference type="Gramene" id="Pp3c6_3110V3.7">
    <property type="protein sequence ID" value="PAC:32976329.CDS.1"/>
    <property type="gene ID" value="Pp3c6_3110"/>
</dbReference>
<name>A0A2K1KE50_PHYPA</name>
<dbReference type="EnsemblPlants" id="Pp3c6_3110V3.5">
    <property type="protein sequence ID" value="PAC:32976327.CDS.1"/>
    <property type="gene ID" value="Pp3c6_3110"/>
</dbReference>
<keyword evidence="6" id="KW-1185">Reference proteome</keyword>
<keyword evidence="2" id="KW-0472">Membrane</keyword>
<dbReference type="PROSITE" id="PS50021">
    <property type="entry name" value="CH"/>
    <property type="match status" value="1"/>
</dbReference>
<dbReference type="EnsemblPlants" id="Pp3c6_3110V3.1">
    <property type="protein sequence ID" value="PAC:32976323.CDS.1"/>
    <property type="gene ID" value="Pp3c6_3110"/>
</dbReference>
<dbReference type="KEGG" id="ppp:112283461"/>
<organism evidence="4">
    <name type="scientific">Physcomitrium patens</name>
    <name type="common">Spreading-leaved earth moss</name>
    <name type="synonym">Physcomitrella patens</name>
    <dbReference type="NCBI Taxonomy" id="3218"/>
    <lineage>
        <taxon>Eukaryota</taxon>
        <taxon>Viridiplantae</taxon>
        <taxon>Streptophyta</taxon>
        <taxon>Embryophyta</taxon>
        <taxon>Bryophyta</taxon>
        <taxon>Bryophytina</taxon>
        <taxon>Bryopsida</taxon>
        <taxon>Funariidae</taxon>
        <taxon>Funariales</taxon>
        <taxon>Funariaceae</taxon>
        <taxon>Physcomitrium</taxon>
    </lineage>
</organism>
<dbReference type="SMART" id="SM00033">
    <property type="entry name" value="CH"/>
    <property type="match status" value="1"/>
</dbReference>
<accession>A0A2K1KE50</accession>
<reference evidence="4 6" key="2">
    <citation type="journal article" date="2018" name="Plant J.">
        <title>The Physcomitrella patens chromosome-scale assembly reveals moss genome structure and evolution.</title>
        <authorList>
            <person name="Lang D."/>
            <person name="Ullrich K.K."/>
            <person name="Murat F."/>
            <person name="Fuchs J."/>
            <person name="Jenkins J."/>
            <person name="Haas F.B."/>
            <person name="Piednoel M."/>
            <person name="Gundlach H."/>
            <person name="Van Bel M."/>
            <person name="Meyberg R."/>
            <person name="Vives C."/>
            <person name="Morata J."/>
            <person name="Symeonidi A."/>
            <person name="Hiss M."/>
            <person name="Muchero W."/>
            <person name="Kamisugi Y."/>
            <person name="Saleh O."/>
            <person name="Blanc G."/>
            <person name="Decker E.L."/>
            <person name="van Gessel N."/>
            <person name="Grimwood J."/>
            <person name="Hayes R.D."/>
            <person name="Graham S.W."/>
            <person name="Gunter L.E."/>
            <person name="McDaniel S.F."/>
            <person name="Hoernstein S.N.W."/>
            <person name="Larsson A."/>
            <person name="Li F.W."/>
            <person name="Perroud P.F."/>
            <person name="Phillips J."/>
            <person name="Ranjan P."/>
            <person name="Rokshar D.S."/>
            <person name="Rothfels C.J."/>
            <person name="Schneider L."/>
            <person name="Shu S."/>
            <person name="Stevenson D.W."/>
            <person name="Thummler F."/>
            <person name="Tillich M."/>
            <person name="Villarreal Aguilar J.C."/>
            <person name="Widiez T."/>
            <person name="Wong G.K."/>
            <person name="Wymore A."/>
            <person name="Zhang Y."/>
            <person name="Zimmer A.D."/>
            <person name="Quatrano R.S."/>
            <person name="Mayer K.F.X."/>
            <person name="Goodstein D."/>
            <person name="Casacuberta J.M."/>
            <person name="Vandepoele K."/>
            <person name="Reski R."/>
            <person name="Cuming A.C."/>
            <person name="Tuskan G.A."/>
            <person name="Maumus F."/>
            <person name="Salse J."/>
            <person name="Schmutz J."/>
            <person name="Rensing S.A."/>
        </authorList>
    </citation>
    <scope>NUCLEOTIDE SEQUENCE [LARGE SCALE GENOMIC DNA]</scope>
    <source>
        <strain evidence="5 6">cv. Gransden 2004</strain>
    </source>
</reference>
<sequence>MEGFTPPRGINSSSFRESDVELLQKGAREWLEAVLEVKLDPDASLQDLLADGTVLFNVSQIVKKNLEKLSFSKGHIENPPAPSLSSPHVNLKTSLKYQPYSYVEAFLKVCKDVGMLDLDLFNPSDAVDKKDIRHVCVCLRSLSKKARMLSIQLPDFDNVRHTWVSPSPKQSTSTEVVNNLRDHIEQPSNKLPSARLSMSSKLSKDGSSSTSVDPPSRGASDADCVNTKLFQVGSQAVETPYETAEIRQPSSMELIESNAKQAVPEVETTALMSDERDLRPISPSVISKEPQVNGLGVLDLSCKDLSFMKSQGLERNELKKRGKSNNRYSWFPYVTGVVMFVGAIVLMVVDRERTSSQLVHEAQPADTLAEISRRTEKSSWQDIMRNNTDIHDPNITHPNVPRKL</sequence>
<dbReference type="Gramene" id="Pp3c6_3110V3.8">
    <property type="protein sequence ID" value="PAC:32976330.CDS.1"/>
    <property type="gene ID" value="Pp3c6_3110"/>
</dbReference>
<feature type="compositionally biased region" description="Low complexity" evidence="1">
    <location>
        <begin position="197"/>
        <end position="211"/>
    </location>
</feature>
<keyword evidence="2" id="KW-1133">Transmembrane helix</keyword>
<dbReference type="STRING" id="3218.A0A2K1KE50"/>
<dbReference type="PANTHER" id="PTHR46756:SF18">
    <property type="entry name" value="GAS2-LIKE PROTEIN PICKLED EGGS"/>
    <property type="match status" value="1"/>
</dbReference>
<dbReference type="AlphaFoldDB" id="A0A2K1KE50"/>
<dbReference type="SUPFAM" id="SSF47576">
    <property type="entry name" value="Calponin-homology domain, CH-domain"/>
    <property type="match status" value="1"/>
</dbReference>
<dbReference type="Gramene" id="Pp3c6_3110V3.1">
    <property type="protein sequence ID" value="PAC:32976323.CDS.1"/>
    <property type="gene ID" value="Pp3c6_3110"/>
</dbReference>
<evidence type="ECO:0000256" key="2">
    <source>
        <dbReference type="SAM" id="Phobius"/>
    </source>
</evidence>
<dbReference type="GeneID" id="112283461"/>
<dbReference type="InterPro" id="IPR036872">
    <property type="entry name" value="CH_dom_sf"/>
</dbReference>
<dbReference type="OrthoDB" id="21595at2759"/>
<dbReference type="PaxDb" id="3218-PP1S77_224V6.1"/>